<evidence type="ECO:0000313" key="2">
    <source>
        <dbReference type="EMBL" id="CAF9919383.1"/>
    </source>
</evidence>
<protein>
    <submittedName>
        <fullName evidence="2">Uncharacterized protein</fullName>
    </submittedName>
</protein>
<dbReference type="Proteomes" id="UP000664203">
    <property type="component" value="Unassembled WGS sequence"/>
</dbReference>
<feature type="transmembrane region" description="Helical" evidence="1">
    <location>
        <begin position="82"/>
        <end position="106"/>
    </location>
</feature>
<gene>
    <name evidence="2" type="ORF">ALECFALPRED_001148</name>
</gene>
<keyword evidence="1" id="KW-1133">Transmembrane helix</keyword>
<dbReference type="AlphaFoldDB" id="A0A8H3F7Y5"/>
<keyword evidence="3" id="KW-1185">Reference proteome</keyword>
<reference evidence="2" key="1">
    <citation type="submission" date="2021-03" db="EMBL/GenBank/DDBJ databases">
        <authorList>
            <person name="Tagirdzhanova G."/>
        </authorList>
    </citation>
    <scope>NUCLEOTIDE SEQUENCE</scope>
</reference>
<name>A0A8H3F7Y5_9LECA</name>
<sequence>MSEINDPARIASAKDAIFQALLIPAHPSAETEQVKAVNWFALRAEAILAYVPVTFHGSWVRLSIPPLHDLPRKFWAYYKSSVGLIGLVHLRLGVGKLIGLAIFGVFLDKVLLAKDANGEAKPEFRLIPMIRTSFTVLIALFLYG</sequence>
<comment type="caution">
    <text evidence="2">The sequence shown here is derived from an EMBL/GenBank/DDBJ whole genome shotgun (WGS) entry which is preliminary data.</text>
</comment>
<feature type="transmembrane region" description="Helical" evidence="1">
    <location>
        <begin position="126"/>
        <end position="143"/>
    </location>
</feature>
<accession>A0A8H3F7Y5</accession>
<keyword evidence="1" id="KW-0812">Transmembrane</keyword>
<evidence type="ECO:0000313" key="3">
    <source>
        <dbReference type="Proteomes" id="UP000664203"/>
    </source>
</evidence>
<dbReference type="EMBL" id="CAJPDR010000121">
    <property type="protein sequence ID" value="CAF9919383.1"/>
    <property type="molecule type" value="Genomic_DNA"/>
</dbReference>
<organism evidence="2 3">
    <name type="scientific">Alectoria fallacina</name>
    <dbReference type="NCBI Taxonomy" id="1903189"/>
    <lineage>
        <taxon>Eukaryota</taxon>
        <taxon>Fungi</taxon>
        <taxon>Dikarya</taxon>
        <taxon>Ascomycota</taxon>
        <taxon>Pezizomycotina</taxon>
        <taxon>Lecanoromycetes</taxon>
        <taxon>OSLEUM clade</taxon>
        <taxon>Lecanoromycetidae</taxon>
        <taxon>Lecanorales</taxon>
        <taxon>Lecanorineae</taxon>
        <taxon>Parmeliaceae</taxon>
        <taxon>Alectoria</taxon>
    </lineage>
</organism>
<keyword evidence="1" id="KW-0472">Membrane</keyword>
<proteinExistence type="predicted"/>
<evidence type="ECO:0000256" key="1">
    <source>
        <dbReference type="SAM" id="Phobius"/>
    </source>
</evidence>